<sequence length="401" mass="43788">MHYIWTELFILFLTVFAAKITAKKTNTVDVLWFIIYGAVLGNIGLFSGDHRLEFLGEIGIILVMFALGFEEDLSNFLKGVKKAWGIAIIGAIFPFLAGYFSAKIFGFSTTSSLIWGLTMTATAVSLTMVSLKSLGLEKTPAATGIMTSAVVDDVLSLIGVAVLLPIILSGGGKGELNIDTAKLLRTLLDVVLFFGFVFLVGKFIVPHKRGIRYLFVVNKGHYAVLGVFILVFLFGSVAHALGFHPAIGAYFAGLILKAEYFGVGNQNRAKEVEKITSVMAYTVFGPVFFILLGGKILFDLGVLQQVILPTLTLFLSVLILQIISAAGAAKYTGGYSTKDSVLIGFGMLGRAELAFIVINIAFVQNHLITQEEFYILMFTTFLLNISVPLLLKWYKPIYLKK</sequence>
<dbReference type="PANTHER" id="PTHR43562:SF3">
    <property type="entry name" value="SODIUM ION_PROTON EXCHANGER (EUROFUNG)"/>
    <property type="match status" value="1"/>
</dbReference>
<dbReference type="EMBL" id="CP001279">
    <property type="protein sequence ID" value="ACM92067.1"/>
    <property type="molecule type" value="Genomic_DNA"/>
</dbReference>
<evidence type="ECO:0000256" key="10">
    <source>
        <dbReference type="SAM" id="Phobius"/>
    </source>
</evidence>
<dbReference type="eggNOG" id="COG0475">
    <property type="taxonomic scope" value="Bacteria"/>
</dbReference>
<feature type="transmembrane region" description="Helical" evidence="10">
    <location>
        <begin position="83"/>
        <end position="101"/>
    </location>
</feature>
<feature type="transmembrane region" description="Helical" evidence="10">
    <location>
        <begin position="29"/>
        <end position="48"/>
    </location>
</feature>
<feature type="transmembrane region" description="Helical" evidence="10">
    <location>
        <begin position="373"/>
        <end position="391"/>
    </location>
</feature>
<dbReference type="Proteomes" id="UP000000448">
    <property type="component" value="Chromosome"/>
</dbReference>
<evidence type="ECO:0000256" key="9">
    <source>
        <dbReference type="ARBA" id="ARBA00023201"/>
    </source>
</evidence>
<dbReference type="KEGG" id="nam:NAMH_0793"/>
<protein>
    <submittedName>
        <fullName evidence="12">Proton/sodium antiporter</fullName>
    </submittedName>
</protein>
<dbReference type="InterPro" id="IPR038770">
    <property type="entry name" value="Na+/solute_symporter_sf"/>
</dbReference>
<dbReference type="HOGENOM" id="CLU_005126_7_1_7"/>
<evidence type="ECO:0000256" key="7">
    <source>
        <dbReference type="ARBA" id="ARBA00023065"/>
    </source>
</evidence>
<dbReference type="GO" id="GO:1902600">
    <property type="term" value="P:proton transmembrane transport"/>
    <property type="evidence" value="ECO:0007669"/>
    <property type="project" value="InterPro"/>
</dbReference>
<dbReference type="PANTHER" id="PTHR43562">
    <property type="entry name" value="NAPA-TYPE SODIUM/HYDROGEN ANTIPORTER"/>
    <property type="match status" value="1"/>
</dbReference>
<feature type="transmembrane region" description="Helical" evidence="10">
    <location>
        <begin position="183"/>
        <end position="201"/>
    </location>
</feature>
<keyword evidence="13" id="KW-1185">Reference proteome</keyword>
<dbReference type="RefSeq" id="WP_012663439.1">
    <property type="nucleotide sequence ID" value="NC_012115.1"/>
</dbReference>
<keyword evidence="9" id="KW-0739">Sodium transport</keyword>
<feature type="transmembrane region" description="Helical" evidence="10">
    <location>
        <begin position="113"/>
        <end position="131"/>
    </location>
</feature>
<gene>
    <name evidence="12" type="ordered locus">NAMH_0793</name>
</gene>
<dbReference type="GO" id="GO:0006814">
    <property type="term" value="P:sodium ion transport"/>
    <property type="evidence" value="ECO:0007669"/>
    <property type="project" value="UniProtKB-KW"/>
</dbReference>
<feature type="transmembrane region" description="Helical" evidence="10">
    <location>
        <begin position="143"/>
        <end position="168"/>
    </location>
</feature>
<keyword evidence="8 10" id="KW-0472">Membrane</keyword>
<keyword evidence="4 10" id="KW-0812">Transmembrane</keyword>
<reference evidence="12 13" key="1">
    <citation type="journal article" date="2009" name="PLoS Genet.">
        <title>Adaptations to submarine hydrothermal environments exemplified by the genome of Nautilia profundicola.</title>
        <authorList>
            <person name="Campbell B.J."/>
            <person name="Smith J.L."/>
            <person name="Hanson T.E."/>
            <person name="Klotz M.G."/>
            <person name="Stein L.Y."/>
            <person name="Lee C.K."/>
            <person name="Wu D."/>
            <person name="Robinson J.M."/>
            <person name="Khouri H.M."/>
            <person name="Eisen J.A."/>
            <person name="Cary S.C."/>
        </authorList>
    </citation>
    <scope>NUCLEOTIDE SEQUENCE [LARGE SCALE GENOMIC DNA]</scope>
    <source>
        <strain evidence="13">ATCC BAA-1463 / DSM 18972 / AmH</strain>
    </source>
</reference>
<evidence type="ECO:0000313" key="13">
    <source>
        <dbReference type="Proteomes" id="UP000000448"/>
    </source>
</evidence>
<keyword evidence="5 10" id="KW-1133">Transmembrane helix</keyword>
<feature type="domain" description="Cation/H+ exchanger transmembrane" evidence="11">
    <location>
        <begin position="13"/>
        <end position="392"/>
    </location>
</feature>
<dbReference type="Gene3D" id="1.20.1530.20">
    <property type="match status" value="1"/>
</dbReference>
<feature type="transmembrane region" description="Helical" evidence="10">
    <location>
        <begin position="222"/>
        <end position="241"/>
    </location>
</feature>
<keyword evidence="3" id="KW-0050">Antiport</keyword>
<feature type="transmembrane region" description="Helical" evidence="10">
    <location>
        <begin position="341"/>
        <end position="361"/>
    </location>
</feature>
<dbReference type="InterPro" id="IPR006153">
    <property type="entry name" value="Cation/H_exchanger_TM"/>
</dbReference>
<dbReference type="GO" id="GO:0015297">
    <property type="term" value="F:antiporter activity"/>
    <property type="evidence" value="ECO:0007669"/>
    <property type="project" value="UniProtKB-KW"/>
</dbReference>
<proteinExistence type="predicted"/>
<evidence type="ECO:0000256" key="3">
    <source>
        <dbReference type="ARBA" id="ARBA00022449"/>
    </source>
</evidence>
<comment type="subcellular location">
    <subcellularLocation>
        <location evidence="1">Membrane</location>
        <topology evidence="1">Multi-pass membrane protein</topology>
    </subcellularLocation>
</comment>
<feature type="transmembrane region" description="Helical" evidence="10">
    <location>
        <begin position="306"/>
        <end position="329"/>
    </location>
</feature>
<accession>B9L988</accession>
<evidence type="ECO:0000256" key="4">
    <source>
        <dbReference type="ARBA" id="ARBA00022692"/>
    </source>
</evidence>
<dbReference type="STRING" id="598659.NAMH_0793"/>
<dbReference type="GO" id="GO:0016020">
    <property type="term" value="C:membrane"/>
    <property type="evidence" value="ECO:0007669"/>
    <property type="project" value="UniProtKB-SubCell"/>
</dbReference>
<evidence type="ECO:0000256" key="8">
    <source>
        <dbReference type="ARBA" id="ARBA00023136"/>
    </source>
</evidence>
<keyword evidence="6" id="KW-0915">Sodium</keyword>
<name>B9L988_NAUPA</name>
<feature type="transmembrane region" description="Helical" evidence="10">
    <location>
        <begin position="6"/>
        <end position="22"/>
    </location>
</feature>
<feature type="transmembrane region" description="Helical" evidence="10">
    <location>
        <begin position="275"/>
        <end position="294"/>
    </location>
</feature>
<dbReference type="OrthoDB" id="9793589at2"/>
<evidence type="ECO:0000259" key="11">
    <source>
        <dbReference type="Pfam" id="PF00999"/>
    </source>
</evidence>
<evidence type="ECO:0000256" key="6">
    <source>
        <dbReference type="ARBA" id="ARBA00023053"/>
    </source>
</evidence>
<dbReference type="AlphaFoldDB" id="B9L988"/>
<keyword evidence="2" id="KW-0813">Transport</keyword>
<organism evidence="12 13">
    <name type="scientific">Nautilia profundicola (strain ATCC BAA-1463 / DSM 18972 / AmH)</name>
    <dbReference type="NCBI Taxonomy" id="598659"/>
    <lineage>
        <taxon>Bacteria</taxon>
        <taxon>Pseudomonadati</taxon>
        <taxon>Campylobacterota</taxon>
        <taxon>Epsilonproteobacteria</taxon>
        <taxon>Nautiliales</taxon>
        <taxon>Nautiliaceae</taxon>
        <taxon>Nautilia</taxon>
    </lineage>
</organism>
<dbReference type="Pfam" id="PF00999">
    <property type="entry name" value="Na_H_Exchanger"/>
    <property type="match status" value="1"/>
</dbReference>
<evidence type="ECO:0000313" key="12">
    <source>
        <dbReference type="EMBL" id="ACM92067.1"/>
    </source>
</evidence>
<evidence type="ECO:0000256" key="5">
    <source>
        <dbReference type="ARBA" id="ARBA00022989"/>
    </source>
</evidence>
<evidence type="ECO:0000256" key="1">
    <source>
        <dbReference type="ARBA" id="ARBA00004141"/>
    </source>
</evidence>
<evidence type="ECO:0000256" key="2">
    <source>
        <dbReference type="ARBA" id="ARBA00022448"/>
    </source>
</evidence>
<keyword evidence="7" id="KW-0406">Ion transport</keyword>